<dbReference type="EMBL" id="SHMQ01000010">
    <property type="protein sequence ID" value="RZV39484.1"/>
    <property type="molecule type" value="Genomic_DNA"/>
</dbReference>
<dbReference type="Pfam" id="PF08843">
    <property type="entry name" value="AbiEii"/>
    <property type="match status" value="1"/>
</dbReference>
<comment type="caution">
    <text evidence="1">The sequence shown here is derived from an EMBL/GenBank/DDBJ whole genome shotgun (WGS) entry which is preliminary data.</text>
</comment>
<name>A0A520XE60_9DELT</name>
<gene>
    <name evidence="1" type="ORF">EVJ48_04645</name>
</gene>
<dbReference type="AlphaFoldDB" id="A0A520XE60"/>
<dbReference type="Proteomes" id="UP000322454">
    <property type="component" value="Unassembled WGS sequence"/>
</dbReference>
<evidence type="ECO:0000313" key="2">
    <source>
        <dbReference type="Proteomes" id="UP000322454"/>
    </source>
</evidence>
<accession>A0A520XE60</accession>
<reference evidence="1 2" key="1">
    <citation type="submission" date="2019-01" db="EMBL/GenBank/DDBJ databases">
        <title>Insights into ecological role of a new deltaproteobacterial order Candidatus Sinidesulfobacterales (Sva0485) by metagenomics and metatranscriptomics.</title>
        <authorList>
            <person name="Tan S."/>
            <person name="Liu J."/>
            <person name="Fang Y."/>
            <person name="Hedlund B."/>
            <person name="Lian Z.-H."/>
            <person name="Huang L.-Y."/>
            <person name="Li J.-T."/>
            <person name="Huang L.-N."/>
            <person name="Li W.-J."/>
            <person name="Jiang H.-C."/>
            <person name="Dong H.-L."/>
            <person name="Shu W.-S."/>
        </authorList>
    </citation>
    <scope>NUCLEOTIDE SEQUENCE [LARGE SCALE GENOMIC DNA]</scope>
    <source>
        <strain evidence="1">AP4</strain>
    </source>
</reference>
<evidence type="ECO:0000313" key="1">
    <source>
        <dbReference type="EMBL" id="RZV39484.1"/>
    </source>
</evidence>
<organism evidence="1 2">
    <name type="scientific">Candidatus Acidulodesulfobacterium acidiphilum</name>
    <dbReference type="NCBI Taxonomy" id="2597224"/>
    <lineage>
        <taxon>Bacteria</taxon>
        <taxon>Deltaproteobacteria</taxon>
        <taxon>Candidatus Acidulodesulfobacterales</taxon>
        <taxon>Candidatus Acidulodesulfobacterium</taxon>
    </lineage>
</organism>
<dbReference type="Gene3D" id="3.10.450.620">
    <property type="entry name" value="JHP933, nucleotidyltransferase-like core domain"/>
    <property type="match status" value="1"/>
</dbReference>
<dbReference type="InterPro" id="IPR014942">
    <property type="entry name" value="AbiEii"/>
</dbReference>
<sequence length="223" mass="25619">MKSLIWTEGTERVLDSLSKEPLIKNYVFVSGSALSYHIKHRLSEDIDLFSPLSALNNEEVNNIINNMSKRGYYIIEDIGVPFSETHRKFHIIGIKVEFVASGSDFLNNEHTNLRNNLNIANLNTVAGMKAFTVTQRKEIRDYYDNYILSEKFGLDFLIKQAKNLYGGQFSEKAFLSALITGDKIFKENYIEEKLSPSIKISTEEMSAFFKIKVKEYLKNSLFC</sequence>
<proteinExistence type="predicted"/>
<protein>
    <recommendedName>
        <fullName evidence="3">Nucleotidyl transferase AbiEii/AbiGii toxin family protein</fullName>
    </recommendedName>
</protein>
<evidence type="ECO:0008006" key="3">
    <source>
        <dbReference type="Google" id="ProtNLM"/>
    </source>
</evidence>